<name>A0ABP9INZ4_9ACTN</name>
<dbReference type="SUPFAM" id="SSF55729">
    <property type="entry name" value="Acyl-CoA N-acyltransferases (Nat)"/>
    <property type="match status" value="1"/>
</dbReference>
<evidence type="ECO:0000256" key="1">
    <source>
        <dbReference type="ARBA" id="ARBA00009580"/>
    </source>
</evidence>
<dbReference type="InterPro" id="IPR016181">
    <property type="entry name" value="Acyl_CoA_acyltransferase"/>
</dbReference>
<dbReference type="PANTHER" id="PTHR31126:SF1">
    <property type="entry name" value="TYROSINE SPECIFIC PROTEIN PHOSPHATASES DOMAIN-CONTAINING PROTEIN"/>
    <property type="match status" value="1"/>
</dbReference>
<dbReference type="Pfam" id="PF13350">
    <property type="entry name" value="Y_phosphatase3"/>
    <property type="match status" value="1"/>
</dbReference>
<evidence type="ECO:0000313" key="4">
    <source>
        <dbReference type="EMBL" id="GAA5002880.1"/>
    </source>
</evidence>
<accession>A0ABP9INZ4</accession>
<dbReference type="InterPro" id="IPR000182">
    <property type="entry name" value="GNAT_dom"/>
</dbReference>
<dbReference type="InterPro" id="IPR029021">
    <property type="entry name" value="Prot-tyrosine_phosphatase-like"/>
</dbReference>
<dbReference type="InterPro" id="IPR016130">
    <property type="entry name" value="Tyr_Pase_AS"/>
</dbReference>
<evidence type="ECO:0000259" key="2">
    <source>
        <dbReference type="PROSITE" id="PS50056"/>
    </source>
</evidence>
<dbReference type="Gene3D" id="3.90.190.10">
    <property type="entry name" value="Protein tyrosine phosphatase superfamily"/>
    <property type="match status" value="1"/>
</dbReference>
<dbReference type="SUPFAM" id="SSF52799">
    <property type="entry name" value="(Phosphotyrosine protein) phosphatases II"/>
    <property type="match status" value="1"/>
</dbReference>
<dbReference type="Gene3D" id="3.40.630.30">
    <property type="match status" value="1"/>
</dbReference>
<comment type="caution">
    <text evidence="4">The sequence shown here is derived from an EMBL/GenBank/DDBJ whole genome shotgun (WGS) entry which is preliminary data.</text>
</comment>
<proteinExistence type="inferred from homology"/>
<evidence type="ECO:0000259" key="3">
    <source>
        <dbReference type="PROSITE" id="PS51186"/>
    </source>
</evidence>
<dbReference type="PANTHER" id="PTHR31126">
    <property type="entry name" value="TYROSINE-PROTEIN PHOSPHATASE"/>
    <property type="match status" value="1"/>
</dbReference>
<keyword evidence="5" id="KW-1185">Reference proteome</keyword>
<feature type="domain" description="N-acetyltransferase" evidence="3">
    <location>
        <begin position="255"/>
        <end position="418"/>
    </location>
</feature>
<dbReference type="Proteomes" id="UP001501759">
    <property type="component" value="Unassembled WGS sequence"/>
</dbReference>
<dbReference type="PROSITE" id="PS50056">
    <property type="entry name" value="TYR_PHOSPHATASE_2"/>
    <property type="match status" value="1"/>
</dbReference>
<dbReference type="InterPro" id="IPR000387">
    <property type="entry name" value="Tyr_Pase_dom"/>
</dbReference>
<dbReference type="RefSeq" id="WP_345644316.1">
    <property type="nucleotide sequence ID" value="NZ_BAABKB010000003.1"/>
</dbReference>
<reference evidence="5" key="1">
    <citation type="journal article" date="2019" name="Int. J. Syst. Evol. Microbiol.">
        <title>The Global Catalogue of Microorganisms (GCM) 10K type strain sequencing project: providing services to taxonomists for standard genome sequencing and annotation.</title>
        <authorList>
            <consortium name="The Broad Institute Genomics Platform"/>
            <consortium name="The Broad Institute Genome Sequencing Center for Infectious Disease"/>
            <person name="Wu L."/>
            <person name="Ma J."/>
        </authorList>
    </citation>
    <scope>NUCLEOTIDE SEQUENCE [LARGE SCALE GENOMIC DNA]</scope>
    <source>
        <strain evidence="5">JCM 18409</strain>
    </source>
</reference>
<gene>
    <name evidence="4" type="ORF">GCM10023335_18360</name>
</gene>
<dbReference type="EMBL" id="BAABKB010000003">
    <property type="protein sequence ID" value="GAA5002880.1"/>
    <property type="molecule type" value="Genomic_DNA"/>
</dbReference>
<protein>
    <submittedName>
        <fullName evidence="4">Uncharacterized protein</fullName>
    </submittedName>
</protein>
<organism evidence="4 5">
    <name type="scientific">Streptomyces siamensis</name>
    <dbReference type="NCBI Taxonomy" id="1274986"/>
    <lineage>
        <taxon>Bacteria</taxon>
        <taxon>Bacillati</taxon>
        <taxon>Actinomycetota</taxon>
        <taxon>Actinomycetes</taxon>
        <taxon>Kitasatosporales</taxon>
        <taxon>Streptomycetaceae</taxon>
        <taxon>Streptomyces</taxon>
    </lineage>
</organism>
<dbReference type="Pfam" id="PF00583">
    <property type="entry name" value="Acetyltransf_1"/>
    <property type="match status" value="1"/>
</dbReference>
<dbReference type="InterPro" id="IPR026893">
    <property type="entry name" value="Tyr/Ser_Pase_IphP-type"/>
</dbReference>
<sequence length="418" mass="45998">MNGHIPFRRLHNFRDLGGRTTADGRTVRPGRLFRADSLGKLEGDDWDLFLSLGIRTVIDLRYPWEIEGKGRVPEHPSLAYRNLSIEHRPYDQAALAPSVDPGPYLAARYAEVAADGVAEIRETLELIATADEGPVVFHCASGKDRTGLVAALVLSLLGVPEDAVVEDFTLTERATAALRADWRAANPDRSLTWPGYGHAPAEVMTGFLAGLKSRHGSVEGYVRDALGLDTVFVERLRAALLDGPPTTVPVAPAPLAFRRAAEADLSTLVRLRDEAARWQLTRGIDQWKPGHMTESHFRARLTEGEVWLALHGEQVVGAWELWWSDPAAWGPQPPTAAYVHRLMTDRSTAPPGTGRHMLAEAERRTAAAGRTATRLDCLTDNPRLHTYYRAAGYTPVGRQTVAGGWDGPYTVTLFEKRL</sequence>
<feature type="domain" description="Tyrosine specific protein phosphatases" evidence="2">
    <location>
        <begin position="121"/>
        <end position="154"/>
    </location>
</feature>
<evidence type="ECO:0000313" key="5">
    <source>
        <dbReference type="Proteomes" id="UP001501759"/>
    </source>
</evidence>
<dbReference type="PROSITE" id="PS00383">
    <property type="entry name" value="TYR_PHOSPHATASE_1"/>
    <property type="match status" value="1"/>
</dbReference>
<dbReference type="PROSITE" id="PS51186">
    <property type="entry name" value="GNAT"/>
    <property type="match status" value="1"/>
</dbReference>
<comment type="similarity">
    <text evidence="1">Belongs to the protein-tyrosine phosphatase family.</text>
</comment>